<dbReference type="CDD" id="cd06320">
    <property type="entry name" value="PBP1_allose_binding"/>
    <property type="match status" value="1"/>
</dbReference>
<comment type="subcellular location">
    <subcellularLocation>
        <location evidence="1">Cell envelope</location>
    </subcellularLocation>
</comment>
<dbReference type="OrthoDB" id="4827464at2"/>
<dbReference type="Pfam" id="PF13407">
    <property type="entry name" value="Peripla_BP_4"/>
    <property type="match status" value="1"/>
</dbReference>
<dbReference type="GO" id="GO:0030313">
    <property type="term" value="C:cell envelope"/>
    <property type="evidence" value="ECO:0007669"/>
    <property type="project" value="UniProtKB-SubCell"/>
</dbReference>
<protein>
    <submittedName>
        <fullName evidence="6">Ribose transport system substrate-binding protein</fullName>
    </submittedName>
</protein>
<dbReference type="AlphaFoldDB" id="A0A1G5Z858"/>
<keyword evidence="3 4" id="KW-0732">Signal</keyword>
<dbReference type="Gene3D" id="3.40.50.2300">
    <property type="match status" value="2"/>
</dbReference>
<dbReference type="RefSeq" id="WP_091582033.1">
    <property type="nucleotide sequence ID" value="NZ_FMXM01000014.1"/>
</dbReference>
<name>A0A1G5Z858_9HYPH</name>
<proteinExistence type="inferred from homology"/>
<dbReference type="InterPro" id="IPR028082">
    <property type="entry name" value="Peripla_BP_I"/>
</dbReference>
<reference evidence="6 7" key="1">
    <citation type="submission" date="2016-10" db="EMBL/GenBank/DDBJ databases">
        <authorList>
            <person name="de Groot N.N."/>
        </authorList>
    </citation>
    <scope>NUCLEOTIDE SEQUENCE [LARGE SCALE GENOMIC DNA]</scope>
    <source>
        <strain evidence="6 7">CGMCC 1.12097</strain>
    </source>
</reference>
<dbReference type="STRING" id="1165689.SAMN02927914_04388"/>
<evidence type="ECO:0000313" key="7">
    <source>
        <dbReference type="Proteomes" id="UP000198588"/>
    </source>
</evidence>
<evidence type="ECO:0000256" key="2">
    <source>
        <dbReference type="ARBA" id="ARBA00007639"/>
    </source>
</evidence>
<gene>
    <name evidence="6" type="ORF">SAMN02927914_04388</name>
</gene>
<comment type="similarity">
    <text evidence="2">Belongs to the bacterial solute-binding protein 2 family.</text>
</comment>
<evidence type="ECO:0000256" key="3">
    <source>
        <dbReference type="ARBA" id="ARBA00022729"/>
    </source>
</evidence>
<accession>A0A1G5Z858</accession>
<dbReference type="GO" id="GO:0030246">
    <property type="term" value="F:carbohydrate binding"/>
    <property type="evidence" value="ECO:0007669"/>
    <property type="project" value="UniProtKB-ARBA"/>
</dbReference>
<dbReference type="InterPro" id="IPR025997">
    <property type="entry name" value="SBP_2_dom"/>
</dbReference>
<evidence type="ECO:0000313" key="6">
    <source>
        <dbReference type="EMBL" id="SDA90593.1"/>
    </source>
</evidence>
<dbReference type="PANTHER" id="PTHR46847:SF1">
    <property type="entry name" value="D-ALLOSE-BINDING PERIPLASMIC PROTEIN-RELATED"/>
    <property type="match status" value="1"/>
</dbReference>
<evidence type="ECO:0000256" key="4">
    <source>
        <dbReference type="SAM" id="SignalP"/>
    </source>
</evidence>
<feature type="domain" description="Periplasmic binding protein" evidence="5">
    <location>
        <begin position="36"/>
        <end position="294"/>
    </location>
</feature>
<evidence type="ECO:0000259" key="5">
    <source>
        <dbReference type="Pfam" id="PF13407"/>
    </source>
</evidence>
<dbReference type="EMBL" id="FMXM01000014">
    <property type="protein sequence ID" value="SDA90593.1"/>
    <property type="molecule type" value="Genomic_DNA"/>
</dbReference>
<feature type="chain" id="PRO_5011460446" evidence="4">
    <location>
        <begin position="30"/>
        <end position="334"/>
    </location>
</feature>
<dbReference type="SUPFAM" id="SSF53822">
    <property type="entry name" value="Periplasmic binding protein-like I"/>
    <property type="match status" value="1"/>
</dbReference>
<sequence length="334" mass="34385">MRVFNCLKLGTGLLGAGMLAAIVSVPAHAGDAAKVAAIVKGLDNPFFQTMQKGIEEQGKANGVNVSVQAAANMGDATGQADRLTAMAMQDFDCYLVNPISVSNLVQALVPVAQKKKPIVNIDSTIDAEQAKAAGFAVSTYIGTDNVAAGALAGEEMLKLVPKGAKVALVAGIVGDVGSNARIKGFKQAVEGKLEVVVMVSADWDREKALTAATDILAAHPDLAGFFAANDIMALGVERAVQTSGKDVKVIGLDGIVDALKSIAAGELTATVAQYPYVVGAMGVEACALAAKGKELPANVPAPVLLINKDNAEASLKNFPRPGGDYPDPFREMLK</sequence>
<organism evidence="6 7">
    <name type="scientific">Mesorhizobium qingshengii</name>
    <dbReference type="NCBI Taxonomy" id="1165689"/>
    <lineage>
        <taxon>Bacteria</taxon>
        <taxon>Pseudomonadati</taxon>
        <taxon>Pseudomonadota</taxon>
        <taxon>Alphaproteobacteria</taxon>
        <taxon>Hyphomicrobiales</taxon>
        <taxon>Phyllobacteriaceae</taxon>
        <taxon>Mesorhizobium</taxon>
    </lineage>
</organism>
<dbReference type="Proteomes" id="UP000198588">
    <property type="component" value="Unassembled WGS sequence"/>
</dbReference>
<feature type="signal peptide" evidence="4">
    <location>
        <begin position="1"/>
        <end position="29"/>
    </location>
</feature>
<evidence type="ECO:0000256" key="1">
    <source>
        <dbReference type="ARBA" id="ARBA00004196"/>
    </source>
</evidence>
<dbReference type="PANTHER" id="PTHR46847">
    <property type="entry name" value="D-ALLOSE-BINDING PERIPLASMIC PROTEIN-RELATED"/>
    <property type="match status" value="1"/>
</dbReference>